<sequence>MNKTNFFENDKILTYDKLTFSLEELSKTFCKVLNFTEANKVISYQNFIRLKEREKFMDSGFLTSSSNIVEFLEKTLGLELDRLNNNHKRNQLNLMIKKLQKPS</sequence>
<dbReference type="RefSeq" id="WP_183538987.1">
    <property type="nucleotide sequence ID" value="NZ_JACHHV010000005.1"/>
</dbReference>
<proteinExistence type="predicted"/>
<dbReference type="EMBL" id="JACHHV010000005">
    <property type="protein sequence ID" value="MBB5887627.1"/>
    <property type="molecule type" value="Genomic_DNA"/>
</dbReference>
<comment type="caution">
    <text evidence="1">The sequence shown here is derived from an EMBL/GenBank/DDBJ whole genome shotgun (WGS) entry which is preliminary data.</text>
</comment>
<keyword evidence="2" id="KW-1185">Reference proteome</keyword>
<accession>A0A841C5S4</accession>
<name>A0A841C5S4_9LACT</name>
<protein>
    <submittedName>
        <fullName evidence="1">Uncharacterized protein</fullName>
    </submittedName>
</protein>
<gene>
    <name evidence="1" type="ORF">HNQ37_000499</name>
</gene>
<dbReference type="Proteomes" id="UP000562464">
    <property type="component" value="Unassembled WGS sequence"/>
</dbReference>
<evidence type="ECO:0000313" key="2">
    <source>
        <dbReference type="Proteomes" id="UP000562464"/>
    </source>
</evidence>
<reference evidence="1 2" key="1">
    <citation type="submission" date="2020-08" db="EMBL/GenBank/DDBJ databases">
        <title>Genomic Encyclopedia of Type Strains, Phase IV (KMG-IV): sequencing the most valuable type-strain genomes for metagenomic binning, comparative biology and taxonomic classification.</title>
        <authorList>
            <person name="Goeker M."/>
        </authorList>
    </citation>
    <scope>NUCLEOTIDE SEQUENCE [LARGE SCALE GENOMIC DNA]</scope>
    <source>
        <strain evidence="1 2">DSM 14925</strain>
    </source>
</reference>
<dbReference type="AlphaFoldDB" id="A0A841C5S4"/>
<organism evidence="1 2">
    <name type="scientific">Lactovum miscens</name>
    <dbReference type="NCBI Taxonomy" id="190387"/>
    <lineage>
        <taxon>Bacteria</taxon>
        <taxon>Bacillati</taxon>
        <taxon>Bacillota</taxon>
        <taxon>Bacilli</taxon>
        <taxon>Lactobacillales</taxon>
        <taxon>Streptococcaceae</taxon>
        <taxon>Lactovum</taxon>
    </lineage>
</organism>
<evidence type="ECO:0000313" key="1">
    <source>
        <dbReference type="EMBL" id="MBB5887627.1"/>
    </source>
</evidence>